<dbReference type="Pfam" id="PF00535">
    <property type="entry name" value="Glycos_transf_2"/>
    <property type="match status" value="1"/>
</dbReference>
<dbReference type="InterPro" id="IPR001173">
    <property type="entry name" value="Glyco_trans_2-like"/>
</dbReference>
<dbReference type="Gene3D" id="3.90.550.10">
    <property type="entry name" value="Spore Coat Polysaccharide Biosynthesis Protein SpsA, Chain A"/>
    <property type="match status" value="1"/>
</dbReference>
<evidence type="ECO:0000313" key="3">
    <source>
        <dbReference type="Proteomes" id="UP000248916"/>
    </source>
</evidence>
<accession>A0A2W7NGF1</accession>
<name>A0A2W7NGF1_9RHOB</name>
<keyword evidence="3" id="KW-1185">Reference proteome</keyword>
<evidence type="ECO:0000259" key="1">
    <source>
        <dbReference type="Pfam" id="PF00535"/>
    </source>
</evidence>
<dbReference type="InterPro" id="IPR029044">
    <property type="entry name" value="Nucleotide-diphossugar_trans"/>
</dbReference>
<comment type="caution">
    <text evidence="2">The sequence shown here is derived from an EMBL/GenBank/DDBJ whole genome shotgun (WGS) entry which is preliminary data.</text>
</comment>
<reference evidence="2 3" key="1">
    <citation type="submission" date="2018-06" db="EMBL/GenBank/DDBJ databases">
        <title>Genomic Encyclopedia of Archaeal and Bacterial Type Strains, Phase II (KMG-II): from individual species to whole genera.</title>
        <authorList>
            <person name="Goeker M."/>
        </authorList>
    </citation>
    <scope>NUCLEOTIDE SEQUENCE [LARGE SCALE GENOMIC DNA]</scope>
    <source>
        <strain evidence="2 3">DSM 22009</strain>
    </source>
</reference>
<dbReference type="SUPFAM" id="SSF53448">
    <property type="entry name" value="Nucleotide-diphospho-sugar transferases"/>
    <property type="match status" value="1"/>
</dbReference>
<gene>
    <name evidence="2" type="ORF">LX81_04233</name>
</gene>
<evidence type="ECO:0000313" key="2">
    <source>
        <dbReference type="EMBL" id="PZX10352.1"/>
    </source>
</evidence>
<dbReference type="EMBL" id="QKZL01000047">
    <property type="protein sequence ID" value="PZX10352.1"/>
    <property type="molecule type" value="Genomic_DNA"/>
</dbReference>
<dbReference type="GO" id="GO:0016758">
    <property type="term" value="F:hexosyltransferase activity"/>
    <property type="evidence" value="ECO:0007669"/>
    <property type="project" value="UniProtKB-ARBA"/>
</dbReference>
<dbReference type="Proteomes" id="UP000248916">
    <property type="component" value="Unassembled WGS sequence"/>
</dbReference>
<dbReference type="PANTHER" id="PTHR22916">
    <property type="entry name" value="GLYCOSYLTRANSFERASE"/>
    <property type="match status" value="1"/>
</dbReference>
<protein>
    <submittedName>
        <fullName evidence="2">Glycosyl transferase family 2</fullName>
    </submittedName>
</protein>
<dbReference type="CDD" id="cd00761">
    <property type="entry name" value="Glyco_tranf_GTA_type"/>
    <property type="match status" value="1"/>
</dbReference>
<proteinExistence type="predicted"/>
<dbReference type="PANTHER" id="PTHR22916:SF3">
    <property type="entry name" value="UDP-GLCNAC:BETAGAL BETA-1,3-N-ACETYLGLUCOSAMINYLTRANSFERASE-LIKE PROTEIN 1"/>
    <property type="match status" value="1"/>
</dbReference>
<organism evidence="2 3">
    <name type="scientific">Palleronia aestuarii</name>
    <dbReference type="NCBI Taxonomy" id="568105"/>
    <lineage>
        <taxon>Bacteria</taxon>
        <taxon>Pseudomonadati</taxon>
        <taxon>Pseudomonadota</taxon>
        <taxon>Alphaproteobacteria</taxon>
        <taxon>Rhodobacterales</taxon>
        <taxon>Roseobacteraceae</taxon>
        <taxon>Palleronia</taxon>
    </lineage>
</organism>
<sequence length="388" mass="42939">MVLDNGPQAMPETRRLGTICVPEGLDRPPLVSIVVTNYNYATFLRTCLNSIVRQRYPSLECIIVDDASSDGSVGIIRDFLAEIDPAFPFRLVALPKNGGQMNAFHEGFSESKGVFVVFVDADDCLFEDFVWTHVRAHLSRDCTAAMTCSDAVVVDGGGQIIAGLRRGRAADPGTRARLSDTMPVECRLVAGWQETWRIEDDSMTVTEPPAPLRYVPPAANFERDWIWTSTSAVMFRRNALDIVMSDRTKGLRISADFYLFQFCHLIGGTVLVPGAHGAYRRHGANNFARDVTLSHLTVTGSGTGSGKGFGEMWDLIRAEVVANGDFLHALLGRLPFIGLLTILYPLREYRTARRALGGKSRANGVILFAQMFRRQVHVARRRLGRIFG</sequence>
<dbReference type="AlphaFoldDB" id="A0A2W7NGF1"/>
<feature type="domain" description="Glycosyltransferase 2-like" evidence="1">
    <location>
        <begin position="32"/>
        <end position="145"/>
    </location>
</feature>
<keyword evidence="2" id="KW-0808">Transferase</keyword>